<evidence type="ECO:0000313" key="3">
    <source>
        <dbReference type="Proteomes" id="UP000001556"/>
    </source>
</evidence>
<dbReference type="GO" id="GO:0043138">
    <property type="term" value="F:3'-5' DNA helicase activity"/>
    <property type="evidence" value="ECO:0007669"/>
    <property type="project" value="TreeGrafter"/>
</dbReference>
<keyword evidence="2" id="KW-0378">Hydrolase</keyword>
<dbReference type="PROSITE" id="PS51194">
    <property type="entry name" value="HELICASE_CTER"/>
    <property type="match status" value="1"/>
</dbReference>
<dbReference type="InterPro" id="IPR027417">
    <property type="entry name" value="P-loop_NTPase"/>
</dbReference>
<sequence length="468" mass="53205">MHQLLDQSSIVSIKYLPARPPLYDDFPVEVHPYIVDGLKKSGIHRTYTPERRRQLEEQLFTGQLAGVISTNALELGIDIGDLDVCVLCGFPGSIAYTWQQSGRVGRSKQKSLVVLVASDDPLDRYMVHHSEFFFSQPSEKAIVNPHRLQFMVDHLPLAASELPLRKEDLTFWDQESYYNAVQFLRTTGRLRQDPNLRVRAYRSMGEPTKVGLRGEQKRFLLKLTDGRIIEQTTYQDDLGSYYEVVDSAGRIYIYDDYQGGVGLAESSLDVLKDVLQRCLDMVAECSCYIGCPSCIHIPQCKQHNEDLDKEGSILLLASLLNQSIKKLHRPKLAKQTVPTPDGSGNLRIQAREYERQQKILRQQAEAILPEYPRVLALFNEESIPIEAKGLMAKEKLLLSLLMVFQKQHNQGSVSHELIGQAADLLNIERQFFALRLEALVSRSLVYGSKEQGYTLSSTIFQWFASHLF</sequence>
<dbReference type="InterPro" id="IPR001650">
    <property type="entry name" value="Helicase_C-like"/>
</dbReference>
<dbReference type="GO" id="GO:0006289">
    <property type="term" value="P:nucleotide-excision repair"/>
    <property type="evidence" value="ECO:0007669"/>
    <property type="project" value="TreeGrafter"/>
</dbReference>
<dbReference type="SUPFAM" id="SSF52540">
    <property type="entry name" value="P-loop containing nucleoside triphosphate hydrolases"/>
    <property type="match status" value="1"/>
</dbReference>
<keyword evidence="3" id="KW-1185">Reference proteome</keyword>
<evidence type="ECO:0000259" key="1">
    <source>
        <dbReference type="PROSITE" id="PS51194"/>
    </source>
</evidence>
<proteinExistence type="predicted"/>
<organism evidence="2 3">
    <name type="scientific">Desulforamulus reducens (strain ATCC BAA-1160 / DSM 100696 / MI-1)</name>
    <name type="common">Desulfotomaculum reducens</name>
    <dbReference type="NCBI Taxonomy" id="349161"/>
    <lineage>
        <taxon>Bacteria</taxon>
        <taxon>Bacillati</taxon>
        <taxon>Bacillota</taxon>
        <taxon>Clostridia</taxon>
        <taxon>Eubacteriales</taxon>
        <taxon>Peptococcaceae</taxon>
        <taxon>Desulforamulus</taxon>
    </lineage>
</organism>
<dbReference type="Proteomes" id="UP000001556">
    <property type="component" value="Chromosome"/>
</dbReference>
<dbReference type="RefSeq" id="WP_011879041.1">
    <property type="nucleotide sequence ID" value="NC_009253.1"/>
</dbReference>
<evidence type="ECO:0000313" key="2">
    <source>
        <dbReference type="EMBL" id="ABO51244.1"/>
    </source>
</evidence>
<keyword evidence="2" id="KW-0347">Helicase</keyword>
<keyword evidence="2" id="KW-0547">Nucleotide-binding</keyword>
<reference evidence="2 3" key="1">
    <citation type="submission" date="2007-03" db="EMBL/GenBank/DDBJ databases">
        <title>Complete sequence of Desulfotomaculum reducens MI-1.</title>
        <authorList>
            <consortium name="US DOE Joint Genome Institute"/>
            <person name="Copeland A."/>
            <person name="Lucas S."/>
            <person name="Lapidus A."/>
            <person name="Barry K."/>
            <person name="Detter J.C."/>
            <person name="Glavina del Rio T."/>
            <person name="Hammon N."/>
            <person name="Israni S."/>
            <person name="Dalin E."/>
            <person name="Tice H."/>
            <person name="Pitluck S."/>
            <person name="Sims D."/>
            <person name="Brettin T."/>
            <person name="Bruce D."/>
            <person name="Han C."/>
            <person name="Tapia R."/>
            <person name="Schmutz J."/>
            <person name="Larimer F."/>
            <person name="Land M."/>
            <person name="Hauser L."/>
            <person name="Kyrpides N."/>
            <person name="Kim E."/>
            <person name="Tebo B.M."/>
            <person name="Richardson P."/>
        </authorList>
    </citation>
    <scope>NUCLEOTIDE SEQUENCE [LARGE SCALE GENOMIC DNA]</scope>
    <source>
        <strain evidence="2 3">MI-1</strain>
    </source>
</reference>
<dbReference type="EMBL" id="CP000612">
    <property type="protein sequence ID" value="ABO51244.1"/>
    <property type="molecule type" value="Genomic_DNA"/>
</dbReference>
<dbReference type="Pfam" id="PF09369">
    <property type="entry name" value="MZB"/>
    <property type="match status" value="1"/>
</dbReference>
<name>A4J841_DESRM</name>
<keyword evidence="2" id="KW-0067">ATP-binding</keyword>
<dbReference type="AlphaFoldDB" id="A4J841"/>
<dbReference type="PANTHER" id="PTHR47957">
    <property type="entry name" value="ATP-DEPENDENT HELICASE HRQ1"/>
    <property type="match status" value="1"/>
</dbReference>
<dbReference type="GO" id="GO:0036297">
    <property type="term" value="P:interstrand cross-link repair"/>
    <property type="evidence" value="ECO:0007669"/>
    <property type="project" value="TreeGrafter"/>
</dbReference>
<dbReference type="eggNOG" id="COG0553">
    <property type="taxonomic scope" value="Bacteria"/>
</dbReference>
<dbReference type="Gene3D" id="3.40.50.300">
    <property type="entry name" value="P-loop containing nucleotide triphosphate hydrolases"/>
    <property type="match status" value="1"/>
</dbReference>
<accession>A4J841</accession>
<dbReference type="OrthoDB" id="9774462at2"/>
<dbReference type="SMART" id="SM00490">
    <property type="entry name" value="HELICc"/>
    <property type="match status" value="1"/>
</dbReference>
<dbReference type="PANTHER" id="PTHR47957:SF3">
    <property type="entry name" value="ATP-DEPENDENT HELICASE HRQ1"/>
    <property type="match status" value="1"/>
</dbReference>
<protein>
    <submittedName>
        <fullName evidence="2">Helicase domain protein</fullName>
    </submittedName>
</protein>
<gene>
    <name evidence="2" type="ordered locus">Dred_2740</name>
</gene>
<dbReference type="Pfam" id="PF00271">
    <property type="entry name" value="Helicase_C"/>
    <property type="match status" value="1"/>
</dbReference>
<dbReference type="InterPro" id="IPR018973">
    <property type="entry name" value="MZB"/>
</dbReference>
<dbReference type="HOGENOM" id="CLU_583593_0_0_9"/>
<dbReference type="KEGG" id="drm:Dred_2740"/>
<feature type="domain" description="Helicase C-terminal" evidence="1">
    <location>
        <begin position="1"/>
        <end position="170"/>
    </location>
</feature>